<dbReference type="AlphaFoldDB" id="A0AAV6UYX1"/>
<protein>
    <submittedName>
        <fullName evidence="1">Uncharacterized protein</fullName>
    </submittedName>
</protein>
<evidence type="ECO:0000313" key="2">
    <source>
        <dbReference type="Proteomes" id="UP000827092"/>
    </source>
</evidence>
<evidence type="ECO:0000313" key="1">
    <source>
        <dbReference type="EMBL" id="KAG8188705.1"/>
    </source>
</evidence>
<dbReference type="Proteomes" id="UP000827092">
    <property type="component" value="Unassembled WGS sequence"/>
</dbReference>
<keyword evidence="2" id="KW-1185">Reference proteome</keyword>
<accession>A0AAV6UYX1</accession>
<sequence>MEYLETSLAPNYLKYFPAIAPHPSRHLQIIRPSLGQRPPLHTRVTRSAPRGRLERRPLGLSEFYSSEFTVEVERLDMELLK</sequence>
<gene>
    <name evidence="1" type="ORF">JTE90_003961</name>
</gene>
<organism evidence="1 2">
    <name type="scientific">Oedothorax gibbosus</name>
    <dbReference type="NCBI Taxonomy" id="931172"/>
    <lineage>
        <taxon>Eukaryota</taxon>
        <taxon>Metazoa</taxon>
        <taxon>Ecdysozoa</taxon>
        <taxon>Arthropoda</taxon>
        <taxon>Chelicerata</taxon>
        <taxon>Arachnida</taxon>
        <taxon>Araneae</taxon>
        <taxon>Araneomorphae</taxon>
        <taxon>Entelegynae</taxon>
        <taxon>Araneoidea</taxon>
        <taxon>Linyphiidae</taxon>
        <taxon>Erigoninae</taxon>
        <taxon>Oedothorax</taxon>
    </lineage>
</organism>
<reference evidence="1 2" key="1">
    <citation type="journal article" date="2022" name="Nat. Ecol. Evol.">
        <title>A masculinizing supergene underlies an exaggerated male reproductive morph in a spider.</title>
        <authorList>
            <person name="Hendrickx F."/>
            <person name="De Corte Z."/>
            <person name="Sonet G."/>
            <person name="Van Belleghem S.M."/>
            <person name="Kostlbacher S."/>
            <person name="Vangestel C."/>
        </authorList>
    </citation>
    <scope>NUCLEOTIDE SEQUENCE [LARGE SCALE GENOMIC DNA]</scope>
    <source>
        <strain evidence="1">W744_W776</strain>
    </source>
</reference>
<name>A0AAV6UYX1_9ARAC</name>
<dbReference type="EMBL" id="JAFNEN010000233">
    <property type="protein sequence ID" value="KAG8188705.1"/>
    <property type="molecule type" value="Genomic_DNA"/>
</dbReference>
<comment type="caution">
    <text evidence="1">The sequence shown here is derived from an EMBL/GenBank/DDBJ whole genome shotgun (WGS) entry which is preliminary data.</text>
</comment>
<proteinExistence type="predicted"/>